<name>A0ABW8P8X7_9FLAO</name>
<dbReference type="InterPro" id="IPR025582">
    <property type="entry name" value="YARHG_dom"/>
</dbReference>
<accession>A0ABW8P8X7</accession>
<evidence type="ECO:0000256" key="1">
    <source>
        <dbReference type="SAM" id="Coils"/>
    </source>
</evidence>
<evidence type="ECO:0000313" key="3">
    <source>
        <dbReference type="EMBL" id="MFK7000828.1"/>
    </source>
</evidence>
<proteinExistence type="predicted"/>
<organism evidence="3 4">
    <name type="scientific">Flavobacterium oreochromis</name>
    <dbReference type="NCBI Taxonomy" id="2906078"/>
    <lineage>
        <taxon>Bacteria</taxon>
        <taxon>Pseudomonadati</taxon>
        <taxon>Bacteroidota</taxon>
        <taxon>Flavobacteriia</taxon>
        <taxon>Flavobacteriales</taxon>
        <taxon>Flavobacteriaceae</taxon>
        <taxon>Flavobacterium</taxon>
    </lineage>
</organism>
<dbReference type="SMART" id="SM01324">
    <property type="entry name" value="YARHG"/>
    <property type="match status" value="1"/>
</dbReference>
<dbReference type="EMBL" id="JAZGZP010000010">
    <property type="protein sequence ID" value="MFK7000828.1"/>
    <property type="molecule type" value="Genomic_DNA"/>
</dbReference>
<reference evidence="3 4" key="1">
    <citation type="submission" date="2024-02" db="EMBL/GenBank/DDBJ databases">
        <title>Comparative Genomic Analysis of Flavobacterium Species Causing Columnaris Disease of Freshwater Fish in Thailand: Insights into Virulence and Resistance Mechanisms.</title>
        <authorList>
            <person name="Nguyen D."/>
            <person name="Chokmangmeepisarn P."/>
            <person name="Khianchaikhan K."/>
            <person name="Morishita M."/>
            <person name="Bunnoy A."/>
            <person name="Rodkhum C."/>
        </authorList>
    </citation>
    <scope>NUCLEOTIDE SEQUENCE [LARGE SCALE GENOMIC DNA]</scope>
    <source>
        <strain evidence="3 4">CNRT2201</strain>
    </source>
</reference>
<dbReference type="Pfam" id="PF13308">
    <property type="entry name" value="YARHG"/>
    <property type="match status" value="1"/>
</dbReference>
<gene>
    <name evidence="3" type="ORF">V3I07_07960</name>
</gene>
<keyword evidence="4" id="KW-1185">Reference proteome</keyword>
<dbReference type="Gene3D" id="1.20.58.1690">
    <property type="match status" value="1"/>
</dbReference>
<dbReference type="RefSeq" id="WP_088398558.1">
    <property type="nucleotide sequence ID" value="NZ_JAZGZP010000010.1"/>
</dbReference>
<dbReference type="Proteomes" id="UP001621706">
    <property type="component" value="Unassembled WGS sequence"/>
</dbReference>
<evidence type="ECO:0000313" key="4">
    <source>
        <dbReference type="Proteomes" id="UP001621706"/>
    </source>
</evidence>
<protein>
    <submittedName>
        <fullName evidence="3">YARHG domain-containing protein</fullName>
    </submittedName>
</protein>
<dbReference type="InterPro" id="IPR038434">
    <property type="entry name" value="YARHG_sf"/>
</dbReference>
<feature type="domain" description="YARHG" evidence="2">
    <location>
        <begin position="23"/>
        <end position="106"/>
    </location>
</feature>
<comment type="caution">
    <text evidence="3">The sequence shown here is derived from an EMBL/GenBank/DDBJ whole genome shotgun (WGS) entry which is preliminary data.</text>
</comment>
<evidence type="ECO:0000259" key="2">
    <source>
        <dbReference type="SMART" id="SM01324"/>
    </source>
</evidence>
<sequence>MKVIYTLLLIIIFDYSFGQTIQDCSICSNKIIKNDQIEELSIDEIRLLINEIFARNGYQFENDRFQNFFENKSWYKSKSDNKNISFTEVEKKNIKFFKDKIKELQADRQELVNQLKIFKTQILNNKKEELKTEFNFYYENLEGNDEEPKRLKEVLNKINFDDINYYRNNGLNSVMTDNGFVKIIYELFIENKEINLYYNYMSHSKIIKDFDEFTDYHSEGEYMYNWKFEFKNNKLKFIRLLMAG</sequence>
<keyword evidence="1" id="KW-0175">Coiled coil</keyword>
<feature type="coiled-coil region" evidence="1">
    <location>
        <begin position="87"/>
        <end position="121"/>
    </location>
</feature>